<reference evidence="8 9" key="1">
    <citation type="submission" date="2024-01" db="EMBL/GenBank/DDBJ databases">
        <title>The complete chloroplast genome sequence of Lithospermum erythrorhizon: insights into the phylogenetic relationship among Boraginaceae species and the maternal lineages of purple gromwells.</title>
        <authorList>
            <person name="Okada T."/>
            <person name="Watanabe K."/>
        </authorList>
    </citation>
    <scope>NUCLEOTIDE SEQUENCE [LARGE SCALE GENOMIC DNA]</scope>
</reference>
<organism evidence="8 9">
    <name type="scientific">Lithospermum erythrorhizon</name>
    <name type="common">Purple gromwell</name>
    <name type="synonym">Lithospermum officinale var. erythrorhizon</name>
    <dbReference type="NCBI Taxonomy" id="34254"/>
    <lineage>
        <taxon>Eukaryota</taxon>
        <taxon>Viridiplantae</taxon>
        <taxon>Streptophyta</taxon>
        <taxon>Embryophyta</taxon>
        <taxon>Tracheophyta</taxon>
        <taxon>Spermatophyta</taxon>
        <taxon>Magnoliopsida</taxon>
        <taxon>eudicotyledons</taxon>
        <taxon>Gunneridae</taxon>
        <taxon>Pentapetalae</taxon>
        <taxon>asterids</taxon>
        <taxon>lamiids</taxon>
        <taxon>Boraginales</taxon>
        <taxon>Boraginaceae</taxon>
        <taxon>Boraginoideae</taxon>
        <taxon>Lithospermeae</taxon>
        <taxon>Lithospermum</taxon>
    </lineage>
</organism>
<dbReference type="GO" id="GO:0016020">
    <property type="term" value="C:membrane"/>
    <property type="evidence" value="ECO:0007669"/>
    <property type="project" value="UniProtKB-SubCell"/>
</dbReference>
<feature type="transmembrane region" description="Helical" evidence="6">
    <location>
        <begin position="291"/>
        <end position="312"/>
    </location>
</feature>
<keyword evidence="3 6" id="KW-0812">Transmembrane</keyword>
<evidence type="ECO:0000256" key="3">
    <source>
        <dbReference type="ARBA" id="ARBA00022692"/>
    </source>
</evidence>
<evidence type="ECO:0000313" key="8">
    <source>
        <dbReference type="EMBL" id="GAA0170248.1"/>
    </source>
</evidence>
<keyword evidence="4 6" id="KW-1133">Transmembrane helix</keyword>
<feature type="transmembrane region" description="Helical" evidence="6">
    <location>
        <begin position="318"/>
        <end position="337"/>
    </location>
</feature>
<feature type="transmembrane region" description="Helical" evidence="6">
    <location>
        <begin position="194"/>
        <end position="215"/>
    </location>
</feature>
<evidence type="ECO:0000313" key="9">
    <source>
        <dbReference type="Proteomes" id="UP001454036"/>
    </source>
</evidence>
<evidence type="ECO:0000256" key="4">
    <source>
        <dbReference type="ARBA" id="ARBA00022989"/>
    </source>
</evidence>
<dbReference type="Proteomes" id="UP001454036">
    <property type="component" value="Unassembled WGS sequence"/>
</dbReference>
<dbReference type="InterPro" id="IPR037185">
    <property type="entry name" value="EmrE-like"/>
</dbReference>
<feature type="transmembrane region" description="Helical" evidence="6">
    <location>
        <begin position="259"/>
        <end position="279"/>
    </location>
</feature>
<name>A0AAV3R4R0_LITER</name>
<dbReference type="SUPFAM" id="SSF103481">
    <property type="entry name" value="Multidrug resistance efflux transporter EmrE"/>
    <property type="match status" value="2"/>
</dbReference>
<dbReference type="InterPro" id="IPR030184">
    <property type="entry name" value="WAT1-related"/>
</dbReference>
<dbReference type="AlphaFoldDB" id="A0AAV3R4R0"/>
<comment type="similarity">
    <text evidence="2 6">Belongs to the drug/metabolite transporter (DMT) superfamily. Plant drug/metabolite exporter (P-DME) (TC 2.A.7.4) family.</text>
</comment>
<proteinExistence type="inferred from homology"/>
<evidence type="ECO:0000256" key="2">
    <source>
        <dbReference type="ARBA" id="ARBA00007635"/>
    </source>
</evidence>
<evidence type="ECO:0000259" key="7">
    <source>
        <dbReference type="Pfam" id="PF00892"/>
    </source>
</evidence>
<protein>
    <recommendedName>
        <fullName evidence="6">WAT1-related protein</fullName>
    </recommendedName>
</protein>
<gene>
    <name evidence="8" type="ORF">LIER_40918</name>
</gene>
<accession>A0AAV3R4R0</accession>
<keyword evidence="5 6" id="KW-0472">Membrane</keyword>
<feature type="domain" description="EamA" evidence="7">
    <location>
        <begin position="11"/>
        <end position="149"/>
    </location>
</feature>
<dbReference type="InterPro" id="IPR000620">
    <property type="entry name" value="EamA_dom"/>
</dbReference>
<feature type="transmembrane region" description="Helical" evidence="6">
    <location>
        <begin position="72"/>
        <end position="92"/>
    </location>
</feature>
<dbReference type="PANTHER" id="PTHR31218">
    <property type="entry name" value="WAT1-RELATED PROTEIN"/>
    <property type="match status" value="1"/>
</dbReference>
<comment type="caution">
    <text evidence="8">The sequence shown here is derived from an EMBL/GenBank/DDBJ whole genome shotgun (WGS) entry which is preliminary data.</text>
</comment>
<dbReference type="Pfam" id="PF00892">
    <property type="entry name" value="EamA"/>
    <property type="match status" value="2"/>
</dbReference>
<sequence>MVKRFDGLFQLMAMLLVQLLLAGNIIISKLADNDGMTMRVMVAYRWVFAAAFICPLAFVVERNKRPKLTWMVIFQSFISGLLGGSLFSNLFFTSVTLISPIVVTAIYNLLPAMTFVIALSLRLETFSIKTLSGKAKAVGTLVCVGGAMILTLYKGSELHFWSTNINLLHHTHLQAPIIAHIMTSSSAKQASNKLYILGIILAFLSCITYSLWLILLAKISTNYPCPYSSSALMCVMGGLQSVIYALFFDRQEVQWRLGWDIRLFTAFYLGIMGSALPVIMMTWCSRKRGPLFVSVFNPLTLVFVGLGSSLLLNETLRLGSVVGAMVIICGLYMVLWGKALDLRLHNHHSESNTKPLSSIEIINHSEVDTNQGPSTNGSPKQ</sequence>
<dbReference type="EMBL" id="BAABME010024452">
    <property type="protein sequence ID" value="GAA0170248.1"/>
    <property type="molecule type" value="Genomic_DNA"/>
</dbReference>
<feature type="transmembrane region" description="Helical" evidence="6">
    <location>
        <begin position="43"/>
        <end position="60"/>
    </location>
</feature>
<evidence type="ECO:0000256" key="6">
    <source>
        <dbReference type="RuleBase" id="RU363077"/>
    </source>
</evidence>
<evidence type="ECO:0000256" key="5">
    <source>
        <dbReference type="ARBA" id="ARBA00023136"/>
    </source>
</evidence>
<feature type="transmembrane region" description="Helical" evidence="6">
    <location>
        <begin position="98"/>
        <end position="123"/>
    </location>
</feature>
<comment type="subcellular location">
    <subcellularLocation>
        <location evidence="1 6">Membrane</location>
        <topology evidence="1 6">Multi-pass membrane protein</topology>
    </subcellularLocation>
</comment>
<feature type="domain" description="EamA" evidence="7">
    <location>
        <begin position="197"/>
        <end position="335"/>
    </location>
</feature>
<keyword evidence="9" id="KW-1185">Reference proteome</keyword>
<dbReference type="GO" id="GO:0022857">
    <property type="term" value="F:transmembrane transporter activity"/>
    <property type="evidence" value="ECO:0007669"/>
    <property type="project" value="InterPro"/>
</dbReference>
<feature type="transmembrane region" description="Helical" evidence="6">
    <location>
        <begin position="227"/>
        <end position="247"/>
    </location>
</feature>
<evidence type="ECO:0000256" key="1">
    <source>
        <dbReference type="ARBA" id="ARBA00004141"/>
    </source>
</evidence>
<feature type="transmembrane region" description="Helical" evidence="6">
    <location>
        <begin position="12"/>
        <end position="31"/>
    </location>
</feature>